<organism evidence="1 2">
    <name type="scientific">Corallibacter vietnamensis</name>
    <dbReference type="NCBI Taxonomy" id="904130"/>
    <lineage>
        <taxon>Bacteria</taxon>
        <taxon>Pseudomonadati</taxon>
        <taxon>Bacteroidota</taxon>
        <taxon>Flavobacteriia</taxon>
        <taxon>Flavobacteriales</taxon>
        <taxon>Flavobacteriaceae</taxon>
        <taxon>Corallibacter</taxon>
    </lineage>
</organism>
<proteinExistence type="predicted"/>
<sequence length="245" mass="29207">MKISAYILCFNESLMIRHTLNYYSKFCTEITVLNNNSTDDSIKIITNEYPDVKIKNFGEPNLYREDIQTDIKNNCWKESDADYVIVCDMDEFLYAENLPEKLKLLEEQKPAICSVIGYEMFSKKFPKDYKISLLDQVKYGVRNYRFDKTIIFSPKKVKNINFDYGAHSCDPEFYASGNQDILFEFKLLHFKYLSKKYLYKKHLKYMKRMSKINIVNRWGAEYTEGKKHIDKKFELAKKHLFKIIP</sequence>
<name>A0ABP7GQM7_9FLAO</name>
<gene>
    <name evidence="1" type="ORF">GCM10022271_00960</name>
</gene>
<protein>
    <recommendedName>
        <fullName evidence="3">Glycosyltransferase 2-like domain-containing protein</fullName>
    </recommendedName>
</protein>
<dbReference type="Pfam" id="PF13704">
    <property type="entry name" value="Glyco_tranf_2_4"/>
    <property type="match status" value="1"/>
</dbReference>
<evidence type="ECO:0008006" key="3">
    <source>
        <dbReference type="Google" id="ProtNLM"/>
    </source>
</evidence>
<dbReference type="CDD" id="cd00761">
    <property type="entry name" value="Glyco_tranf_GTA_type"/>
    <property type="match status" value="1"/>
</dbReference>
<accession>A0ABP7GQM7</accession>
<evidence type="ECO:0000313" key="1">
    <source>
        <dbReference type="EMBL" id="GAA3772688.1"/>
    </source>
</evidence>
<dbReference type="RefSeq" id="WP_344725943.1">
    <property type="nucleotide sequence ID" value="NZ_BAABBI010000001.1"/>
</dbReference>
<comment type="caution">
    <text evidence="1">The sequence shown here is derived from an EMBL/GenBank/DDBJ whole genome shotgun (WGS) entry which is preliminary data.</text>
</comment>
<evidence type="ECO:0000313" key="2">
    <source>
        <dbReference type="Proteomes" id="UP001501456"/>
    </source>
</evidence>
<dbReference type="Gene3D" id="3.90.550.10">
    <property type="entry name" value="Spore Coat Polysaccharide Biosynthesis Protein SpsA, Chain A"/>
    <property type="match status" value="1"/>
</dbReference>
<dbReference type="Proteomes" id="UP001501456">
    <property type="component" value="Unassembled WGS sequence"/>
</dbReference>
<dbReference type="InterPro" id="IPR029044">
    <property type="entry name" value="Nucleotide-diphossugar_trans"/>
</dbReference>
<keyword evidence="2" id="KW-1185">Reference proteome</keyword>
<dbReference type="SUPFAM" id="SSF53448">
    <property type="entry name" value="Nucleotide-diphospho-sugar transferases"/>
    <property type="match status" value="1"/>
</dbReference>
<reference evidence="2" key="1">
    <citation type="journal article" date="2019" name="Int. J. Syst. Evol. Microbiol.">
        <title>The Global Catalogue of Microorganisms (GCM) 10K type strain sequencing project: providing services to taxonomists for standard genome sequencing and annotation.</title>
        <authorList>
            <consortium name="The Broad Institute Genomics Platform"/>
            <consortium name="The Broad Institute Genome Sequencing Center for Infectious Disease"/>
            <person name="Wu L."/>
            <person name="Ma J."/>
        </authorList>
    </citation>
    <scope>NUCLEOTIDE SEQUENCE [LARGE SCALE GENOMIC DNA]</scope>
    <source>
        <strain evidence="2">JCM 17525</strain>
    </source>
</reference>
<dbReference type="EMBL" id="BAABBI010000001">
    <property type="protein sequence ID" value="GAA3772688.1"/>
    <property type="molecule type" value="Genomic_DNA"/>
</dbReference>